<dbReference type="OrthoDB" id="5184241at2"/>
<proteinExistence type="predicted"/>
<organism evidence="1 2">
    <name type="scientific">Bowdeniella nasicola</name>
    <dbReference type="NCBI Taxonomy" id="208480"/>
    <lineage>
        <taxon>Bacteria</taxon>
        <taxon>Bacillati</taxon>
        <taxon>Actinomycetota</taxon>
        <taxon>Actinomycetes</taxon>
        <taxon>Actinomycetales</taxon>
        <taxon>Actinomycetaceae</taxon>
        <taxon>Bowdeniella</taxon>
    </lineage>
</organism>
<evidence type="ECO:0000313" key="2">
    <source>
        <dbReference type="Proteomes" id="UP000185628"/>
    </source>
</evidence>
<comment type="caution">
    <text evidence="1">The sequence shown here is derived from an EMBL/GenBank/DDBJ whole genome shotgun (WGS) entry which is preliminary data.</text>
</comment>
<dbReference type="AlphaFoldDB" id="A0A1Q5Q4R0"/>
<dbReference type="Proteomes" id="UP000185628">
    <property type="component" value="Unassembled WGS sequence"/>
</dbReference>
<evidence type="ECO:0000313" key="1">
    <source>
        <dbReference type="EMBL" id="OKL54796.1"/>
    </source>
</evidence>
<dbReference type="EMBL" id="MQVR01000007">
    <property type="protein sequence ID" value="OKL54796.1"/>
    <property type="molecule type" value="Genomic_DNA"/>
</dbReference>
<reference evidence="2" key="1">
    <citation type="submission" date="2016-12" db="EMBL/GenBank/DDBJ databases">
        <authorList>
            <person name="Meng X."/>
        </authorList>
    </citation>
    <scope>NUCLEOTIDE SEQUENCE [LARGE SCALE GENOMIC DNA]</scope>
    <source>
        <strain evidence="2">DSM 19116</strain>
    </source>
</reference>
<keyword evidence="2" id="KW-1185">Reference proteome</keyword>
<gene>
    <name evidence="1" type="ORF">BSZ39_02115</name>
</gene>
<dbReference type="RefSeq" id="WP_073715748.1">
    <property type="nucleotide sequence ID" value="NZ_MQVR01000007.1"/>
</dbReference>
<accession>A0A1Q5Q4R0</accession>
<sequence length="184" mass="19584">MFVLTADQIDSGSNPDRVPEATRALNALAPTLAFERTVGDEFQGAFDKGEAVVAALLALIEMDCWHIGVGVGEIDTPLPKHSREGDGPAFRSAREAVERAKRQRQPAIEGAPDAQAVLRLMNALLAGRTERQWEIAALAETLSGADIAAKLDIAPQTVSDVLKAGHAKEIAEARPTLARLLESA</sequence>
<evidence type="ECO:0008006" key="3">
    <source>
        <dbReference type="Google" id="ProtNLM"/>
    </source>
</evidence>
<name>A0A1Q5Q4R0_9ACTO</name>
<protein>
    <recommendedName>
        <fullName evidence="3">SatD family (SatD)</fullName>
    </recommendedName>
</protein>